<dbReference type="AlphaFoldDB" id="A0A7C8IPB1"/>
<gene>
    <name evidence="2" type="ORF">BDV95DRAFT_601521</name>
</gene>
<dbReference type="Proteomes" id="UP000481861">
    <property type="component" value="Unassembled WGS sequence"/>
</dbReference>
<keyword evidence="3" id="KW-1185">Reference proteome</keyword>
<organism evidence="2 3">
    <name type="scientific">Massariosphaeria phaeospora</name>
    <dbReference type="NCBI Taxonomy" id="100035"/>
    <lineage>
        <taxon>Eukaryota</taxon>
        <taxon>Fungi</taxon>
        <taxon>Dikarya</taxon>
        <taxon>Ascomycota</taxon>
        <taxon>Pezizomycotina</taxon>
        <taxon>Dothideomycetes</taxon>
        <taxon>Pleosporomycetidae</taxon>
        <taxon>Pleosporales</taxon>
        <taxon>Pleosporales incertae sedis</taxon>
        <taxon>Massariosphaeria</taxon>
    </lineage>
</organism>
<evidence type="ECO:0000313" key="2">
    <source>
        <dbReference type="EMBL" id="KAF2877107.1"/>
    </source>
</evidence>
<feature type="compositionally biased region" description="Basic and acidic residues" evidence="1">
    <location>
        <begin position="275"/>
        <end position="290"/>
    </location>
</feature>
<evidence type="ECO:0000313" key="3">
    <source>
        <dbReference type="Proteomes" id="UP000481861"/>
    </source>
</evidence>
<protein>
    <submittedName>
        <fullName evidence="2">Uncharacterized protein</fullName>
    </submittedName>
</protein>
<feature type="region of interest" description="Disordered" evidence="1">
    <location>
        <begin position="259"/>
        <end position="290"/>
    </location>
</feature>
<proteinExistence type="predicted"/>
<name>A0A7C8IPB1_9PLEO</name>
<evidence type="ECO:0000256" key="1">
    <source>
        <dbReference type="SAM" id="MobiDB-lite"/>
    </source>
</evidence>
<dbReference type="EMBL" id="JAADJZ010000002">
    <property type="protein sequence ID" value="KAF2877107.1"/>
    <property type="molecule type" value="Genomic_DNA"/>
</dbReference>
<accession>A0A7C8IPB1</accession>
<feature type="compositionally biased region" description="Acidic residues" evidence="1">
    <location>
        <begin position="259"/>
        <end position="274"/>
    </location>
</feature>
<comment type="caution">
    <text evidence="2">The sequence shown here is derived from an EMBL/GenBank/DDBJ whole genome shotgun (WGS) entry which is preliminary data.</text>
</comment>
<sequence length="290" mass="31289">MPPIYSLTPPYNRAASPSTIIPPAILILPGPSDLGPIIQQAIHSLNNLTTSSLHTFTLLPRTRTHHTTRMQSTPPFLASLSRLSARPLALTDSFARLETRIAFRDVVRERETQVRVVDSLLDELVEALDALSAMCGEARKAASALQHCVGVARAGGVPAEKDHGGVVGFCVGLGGEGGSGEEVRFQYGGGRTVFGGVSLVRLQSLIQELDRRISIARGHVVGGLVEVMDAKKQWTKFNADVVKAVGKLELKVNGVVLEGDNEREDDGEEGEGSDEETRAKEVRDALDYFR</sequence>
<reference evidence="2 3" key="1">
    <citation type="submission" date="2020-01" db="EMBL/GenBank/DDBJ databases">
        <authorList>
            <consortium name="DOE Joint Genome Institute"/>
            <person name="Haridas S."/>
            <person name="Albert R."/>
            <person name="Binder M."/>
            <person name="Bloem J."/>
            <person name="Labutti K."/>
            <person name="Salamov A."/>
            <person name="Andreopoulos B."/>
            <person name="Baker S.E."/>
            <person name="Barry K."/>
            <person name="Bills G."/>
            <person name="Bluhm B.H."/>
            <person name="Cannon C."/>
            <person name="Castanera R."/>
            <person name="Culley D.E."/>
            <person name="Daum C."/>
            <person name="Ezra D."/>
            <person name="Gonzalez J.B."/>
            <person name="Henrissat B."/>
            <person name="Kuo A."/>
            <person name="Liang C."/>
            <person name="Lipzen A."/>
            <person name="Lutzoni F."/>
            <person name="Magnuson J."/>
            <person name="Mondo S."/>
            <person name="Nolan M."/>
            <person name="Ohm R."/>
            <person name="Pangilinan J."/>
            <person name="Park H.-J.H."/>
            <person name="Ramirez L."/>
            <person name="Alfaro M."/>
            <person name="Sun H."/>
            <person name="Tritt A."/>
            <person name="Yoshinaga Y."/>
            <person name="Zwiers L.-H.L."/>
            <person name="Turgeon B.G."/>
            <person name="Goodwin S.B."/>
            <person name="Spatafora J.W."/>
            <person name="Crous P.W."/>
            <person name="Grigoriev I.V."/>
        </authorList>
    </citation>
    <scope>NUCLEOTIDE SEQUENCE [LARGE SCALE GENOMIC DNA]</scope>
    <source>
        <strain evidence="2 3">CBS 611.86</strain>
    </source>
</reference>